<dbReference type="InterPro" id="IPR052783">
    <property type="entry name" value="Metabolic/Drug-Res_Regulator"/>
</dbReference>
<feature type="compositionally biased region" description="Basic and acidic residues" evidence="10">
    <location>
        <begin position="1"/>
        <end position="18"/>
    </location>
</feature>
<evidence type="ECO:0000256" key="7">
    <source>
        <dbReference type="ARBA" id="ARBA00023159"/>
    </source>
</evidence>
<evidence type="ECO:0000313" key="12">
    <source>
        <dbReference type="EMBL" id="KAJ9141743.1"/>
    </source>
</evidence>
<dbReference type="CDD" id="cd00067">
    <property type="entry name" value="GAL4"/>
    <property type="match status" value="1"/>
</dbReference>
<dbReference type="GO" id="GO:0006351">
    <property type="term" value="P:DNA-templated transcription"/>
    <property type="evidence" value="ECO:0007669"/>
    <property type="project" value="InterPro"/>
</dbReference>
<feature type="compositionally biased region" description="Basic residues" evidence="10">
    <location>
        <begin position="133"/>
        <end position="143"/>
    </location>
</feature>
<evidence type="ECO:0000256" key="4">
    <source>
        <dbReference type="ARBA" id="ARBA00022911"/>
    </source>
</evidence>
<dbReference type="PROSITE" id="PS50048">
    <property type="entry name" value="ZN2_CY6_FUNGAL_2"/>
    <property type="match status" value="1"/>
</dbReference>
<dbReference type="GO" id="GO:0005634">
    <property type="term" value="C:nucleus"/>
    <property type="evidence" value="ECO:0007669"/>
    <property type="project" value="UniProtKB-SubCell"/>
</dbReference>
<dbReference type="FunFam" id="4.10.240.10:FF:000005">
    <property type="entry name" value="Quinic acid utilization activator"/>
    <property type="match status" value="1"/>
</dbReference>
<protein>
    <submittedName>
        <fullName evidence="12">Quinic acid utilization activator</fullName>
    </submittedName>
</protein>
<comment type="subcellular location">
    <subcellularLocation>
        <location evidence="1">Nucleus</location>
    </subcellularLocation>
</comment>
<keyword evidence="7" id="KW-0010">Activator</keyword>
<evidence type="ECO:0000313" key="13">
    <source>
        <dbReference type="Proteomes" id="UP001174694"/>
    </source>
</evidence>
<keyword evidence="5" id="KW-0805">Transcription regulation</keyword>
<gene>
    <name evidence="12" type="ORF">NKR23_g7803</name>
</gene>
<evidence type="ECO:0000256" key="9">
    <source>
        <dbReference type="ARBA" id="ARBA00023242"/>
    </source>
</evidence>
<dbReference type="InterPro" id="IPR007219">
    <property type="entry name" value="XnlR_reg_dom"/>
</dbReference>
<dbReference type="SUPFAM" id="SSF57701">
    <property type="entry name" value="Zn2/Cys6 DNA-binding domain"/>
    <property type="match status" value="1"/>
</dbReference>
<evidence type="ECO:0000259" key="11">
    <source>
        <dbReference type="PROSITE" id="PS50048"/>
    </source>
</evidence>
<comment type="caution">
    <text evidence="12">The sequence shown here is derived from an EMBL/GenBank/DDBJ whole genome shotgun (WGS) entry which is preliminary data.</text>
</comment>
<dbReference type="EMBL" id="JANBVO010000025">
    <property type="protein sequence ID" value="KAJ9141743.1"/>
    <property type="molecule type" value="Genomic_DNA"/>
</dbReference>
<evidence type="ECO:0000256" key="3">
    <source>
        <dbReference type="ARBA" id="ARBA00022833"/>
    </source>
</evidence>
<keyword evidence="9" id="KW-0539">Nucleus</keyword>
<evidence type="ECO:0000256" key="8">
    <source>
        <dbReference type="ARBA" id="ARBA00023163"/>
    </source>
</evidence>
<accession>A0AA38R9S0</accession>
<dbReference type="Proteomes" id="UP001174694">
    <property type="component" value="Unassembled WGS sequence"/>
</dbReference>
<keyword evidence="13" id="KW-1185">Reference proteome</keyword>
<keyword evidence="4" id="KW-0672">Quinate metabolism</keyword>
<dbReference type="Pfam" id="PF04082">
    <property type="entry name" value="Fungal_trans"/>
    <property type="match status" value="1"/>
</dbReference>
<dbReference type="Gene3D" id="4.10.240.10">
    <property type="entry name" value="Zn(2)-C6 fungal-type DNA-binding domain"/>
    <property type="match status" value="1"/>
</dbReference>
<evidence type="ECO:0000256" key="6">
    <source>
        <dbReference type="ARBA" id="ARBA00023125"/>
    </source>
</evidence>
<dbReference type="PANTHER" id="PTHR47655">
    <property type="entry name" value="QUINIC ACID UTILIZATION ACTIVATOR"/>
    <property type="match status" value="1"/>
</dbReference>
<keyword evidence="3" id="KW-0862">Zinc</keyword>
<dbReference type="PROSITE" id="PS00463">
    <property type="entry name" value="ZN2_CY6_FUNGAL_1"/>
    <property type="match status" value="1"/>
</dbReference>
<dbReference type="GO" id="GO:0045944">
    <property type="term" value="P:positive regulation of transcription by RNA polymerase II"/>
    <property type="evidence" value="ECO:0007669"/>
    <property type="project" value="TreeGrafter"/>
</dbReference>
<name>A0AA38R9S0_9PEZI</name>
<keyword evidence="6" id="KW-0238">DNA-binding</keyword>
<evidence type="ECO:0000256" key="2">
    <source>
        <dbReference type="ARBA" id="ARBA00022723"/>
    </source>
</evidence>
<keyword evidence="8" id="KW-0804">Transcription</keyword>
<proteinExistence type="predicted"/>
<dbReference type="InterPro" id="IPR036864">
    <property type="entry name" value="Zn2-C6_fun-type_DNA-bd_sf"/>
</dbReference>
<organism evidence="12 13">
    <name type="scientific">Pleurostoma richardsiae</name>
    <dbReference type="NCBI Taxonomy" id="41990"/>
    <lineage>
        <taxon>Eukaryota</taxon>
        <taxon>Fungi</taxon>
        <taxon>Dikarya</taxon>
        <taxon>Ascomycota</taxon>
        <taxon>Pezizomycotina</taxon>
        <taxon>Sordariomycetes</taxon>
        <taxon>Sordariomycetidae</taxon>
        <taxon>Calosphaeriales</taxon>
        <taxon>Pleurostomataceae</taxon>
        <taxon>Pleurostoma</taxon>
    </lineage>
</organism>
<dbReference type="SMART" id="SM00066">
    <property type="entry name" value="GAL4"/>
    <property type="match status" value="1"/>
</dbReference>
<dbReference type="AlphaFoldDB" id="A0AA38R9S0"/>
<dbReference type="GO" id="GO:0008270">
    <property type="term" value="F:zinc ion binding"/>
    <property type="evidence" value="ECO:0007669"/>
    <property type="project" value="InterPro"/>
</dbReference>
<feature type="domain" description="Zn(2)-C6 fungal-type" evidence="11">
    <location>
        <begin position="42"/>
        <end position="72"/>
    </location>
</feature>
<evidence type="ECO:0000256" key="5">
    <source>
        <dbReference type="ARBA" id="ARBA00023015"/>
    </source>
</evidence>
<dbReference type="CDD" id="cd12148">
    <property type="entry name" value="fungal_TF_MHR"/>
    <property type="match status" value="1"/>
</dbReference>
<dbReference type="Pfam" id="PF00172">
    <property type="entry name" value="Zn_clus"/>
    <property type="match status" value="1"/>
</dbReference>
<feature type="region of interest" description="Disordered" evidence="10">
    <location>
        <begin position="116"/>
        <end position="204"/>
    </location>
</feature>
<feature type="region of interest" description="Disordered" evidence="10">
    <location>
        <begin position="1"/>
        <end position="34"/>
    </location>
</feature>
<dbReference type="GO" id="GO:0000981">
    <property type="term" value="F:DNA-binding transcription factor activity, RNA polymerase II-specific"/>
    <property type="evidence" value="ECO:0007669"/>
    <property type="project" value="InterPro"/>
</dbReference>
<sequence length="775" mass="85369">MPSKRKTAEAGNKGERRASVATADSTADRAVSPAKRQRVSRACDQCRAAREKCDGIQPLCFPCVSQNRPCTYEANPKKRGVQTGYIRTLELTLAWLFEHVPGCEKALENFITHDGGQGRRLLVGGKESDKANRLHKRWRKSRVHKEVDRILSTDSGEASRQRAEKSSSGDDTETELCLDGNSDGRPTAGDTASPAPPSGTTNASQLTYEDYPARETMPLKLPPNHWRLLDIYFSYTHCWFPILEKQDLLKTVYLYGTEGIAPSSLSSAAHAELWSVLALASFQDSASSKPSVSSRVFSENSPQEVHYSPRLPHEIYDVARRLIPSEDGPFQFQHARALLLLTLVNIGRRNNTAAWILLGLAKHIALDSDGGLNRPHGHDRQQRKIHAVLIGCSVLETMISTLRRSSISNGLALLDAYNSSVPEDELDEWQPWTPCEGFGQDEYVSAASSRTPAYSLTSFNQLHDVFKFLRRNMTTSRASADAMRPEDPRRLVVRLHQVVRPGLPFSSFMTSEDSIPATVPPAYILQFIFLWTNALLCTMDDAPYHLLIESLEQFVAHFGACGAPSFLAPCLAMLMEHPSFDRLHQHDKDRWRALNDSLSAVWTLADDKRTGHPRSAASQTPTAPILYGPTNPSFAFSSPALPDSYGSHAAFGVRPLTSHQHHYPVADTSFIVGNYTQPKPTSPDTAPSVPSGMSILGTPTSSMHSGPGPPLGFQRPVRQSFSGGSLDYDALLDDLASIDYTDRVDADMEPQFMANLGFAPGCDIPEILAREFGGV</sequence>
<dbReference type="PANTHER" id="PTHR47655:SF2">
    <property type="entry name" value="QUINIC ACID UTILIZATION ACTIVATOR"/>
    <property type="match status" value="1"/>
</dbReference>
<feature type="compositionally biased region" description="Basic and acidic residues" evidence="10">
    <location>
        <begin position="144"/>
        <end position="168"/>
    </location>
</feature>
<dbReference type="InterPro" id="IPR001138">
    <property type="entry name" value="Zn2Cys6_DnaBD"/>
</dbReference>
<dbReference type="GO" id="GO:0003677">
    <property type="term" value="F:DNA binding"/>
    <property type="evidence" value="ECO:0007669"/>
    <property type="project" value="UniProtKB-KW"/>
</dbReference>
<evidence type="ECO:0000256" key="1">
    <source>
        <dbReference type="ARBA" id="ARBA00004123"/>
    </source>
</evidence>
<keyword evidence="2" id="KW-0479">Metal-binding</keyword>
<reference evidence="12" key="1">
    <citation type="submission" date="2022-07" db="EMBL/GenBank/DDBJ databases">
        <title>Fungi with potential for degradation of polypropylene.</title>
        <authorList>
            <person name="Gostincar C."/>
        </authorList>
    </citation>
    <scope>NUCLEOTIDE SEQUENCE</scope>
    <source>
        <strain evidence="12">EXF-13308</strain>
    </source>
</reference>
<evidence type="ECO:0000256" key="10">
    <source>
        <dbReference type="SAM" id="MobiDB-lite"/>
    </source>
</evidence>